<dbReference type="Proteomes" id="UP000192074">
    <property type="component" value="Unassembled WGS sequence"/>
</dbReference>
<comment type="caution">
    <text evidence="1">The sequence shown here is derived from an EMBL/GenBank/DDBJ whole genome shotgun (WGS) entry which is preliminary data.</text>
</comment>
<name>A0A822VDQ1_AGRTU</name>
<evidence type="ECO:0000313" key="1">
    <source>
        <dbReference type="EMBL" id="CVI25272.1"/>
    </source>
</evidence>
<proteinExistence type="predicted"/>
<accession>A0A822VDQ1</accession>
<dbReference type="AlphaFoldDB" id="A0A822VDQ1"/>
<dbReference type="EMBL" id="FCNL01000042">
    <property type="protein sequence ID" value="CVI25272.1"/>
    <property type="molecule type" value="Genomic_DNA"/>
</dbReference>
<dbReference type="NCBIfam" id="NF010409">
    <property type="entry name" value="PRK13835.1"/>
    <property type="match status" value="1"/>
</dbReference>
<reference evidence="1 2" key="1">
    <citation type="submission" date="2016-01" db="EMBL/GenBank/DDBJ databases">
        <authorList>
            <person name="Regsiter A."/>
            <person name="william w."/>
        </authorList>
    </citation>
    <scope>NUCLEOTIDE SEQUENCE [LARGE SCALE GENOMIC DNA]</scope>
    <source>
        <strain evidence="1 2">B6</strain>
    </source>
</reference>
<evidence type="ECO:0000313" key="2">
    <source>
        <dbReference type="Proteomes" id="UP000192074"/>
    </source>
</evidence>
<organism evidence="1 2">
    <name type="scientific">Agrobacterium tumefaciens str. B6</name>
    <dbReference type="NCBI Taxonomy" id="1183423"/>
    <lineage>
        <taxon>Bacteria</taxon>
        <taxon>Pseudomonadati</taxon>
        <taxon>Pseudomonadota</taxon>
        <taxon>Alphaproteobacteria</taxon>
        <taxon>Hyphomicrobiales</taxon>
        <taxon>Rhizobiaceae</taxon>
        <taxon>Rhizobium/Agrobacterium group</taxon>
        <taxon>Agrobacterium</taxon>
        <taxon>Agrobacterium tumefaciens complex</taxon>
    </lineage>
</organism>
<sequence length="172" mass="17478">METGKDHHQAGRAVMNIPLSHSRALRSVRNFAAACALAALLSGCQSTGTEGLVSSTAPPEISGPAASAIAGDMVSRLAEQIGPGKATIALKTDTSPFGQAIEAALKGWGYAVVTDQKTDSSTTVIPLAYVILTVDGQLLARLSTSSVELGRAYSVTASGATPASALSLMRHG</sequence>
<protein>
    <submittedName>
        <fullName evidence="1">Conjugal transfer protein TrbH</fullName>
    </submittedName>
</protein>
<gene>
    <name evidence="1" type="primary">trbH</name>
    <name evidence="1" type="ORF">AGR4A_pAt30087</name>
</gene>